<reference evidence="2" key="1">
    <citation type="submission" date="2020-11" db="EMBL/GenBank/DDBJ databases">
        <authorList>
            <consortium name="DOE Joint Genome Institute"/>
            <person name="Ahrendt S."/>
            <person name="Riley R."/>
            <person name="Andreopoulos W."/>
            <person name="LaButti K."/>
            <person name="Pangilinan J."/>
            <person name="Ruiz-duenas F.J."/>
            <person name="Barrasa J.M."/>
            <person name="Sanchez-Garcia M."/>
            <person name="Camarero S."/>
            <person name="Miyauchi S."/>
            <person name="Serrano A."/>
            <person name="Linde D."/>
            <person name="Babiker R."/>
            <person name="Drula E."/>
            <person name="Ayuso-Fernandez I."/>
            <person name="Pacheco R."/>
            <person name="Padilla G."/>
            <person name="Ferreira P."/>
            <person name="Barriuso J."/>
            <person name="Kellner H."/>
            <person name="Castanera R."/>
            <person name="Alfaro M."/>
            <person name="Ramirez L."/>
            <person name="Pisabarro A.G."/>
            <person name="Kuo A."/>
            <person name="Tritt A."/>
            <person name="Lipzen A."/>
            <person name="He G."/>
            <person name="Yan M."/>
            <person name="Ng V."/>
            <person name="Cullen D."/>
            <person name="Martin F."/>
            <person name="Rosso M.-N."/>
            <person name="Henrissat B."/>
            <person name="Hibbett D."/>
            <person name="Martinez A.T."/>
            <person name="Grigoriev I.V."/>
        </authorList>
    </citation>
    <scope>NUCLEOTIDE SEQUENCE</scope>
    <source>
        <strain evidence="2">AH 44721</strain>
    </source>
</reference>
<accession>A0A9P5NA94</accession>
<feature type="compositionally biased region" description="Low complexity" evidence="1">
    <location>
        <begin position="56"/>
        <end position="67"/>
    </location>
</feature>
<dbReference type="AlphaFoldDB" id="A0A9P5NA94"/>
<protein>
    <submittedName>
        <fullName evidence="2">Uncharacterized protein</fullName>
    </submittedName>
</protein>
<dbReference type="Proteomes" id="UP000724874">
    <property type="component" value="Unassembled WGS sequence"/>
</dbReference>
<evidence type="ECO:0000256" key="1">
    <source>
        <dbReference type="SAM" id="MobiDB-lite"/>
    </source>
</evidence>
<dbReference type="EMBL" id="JADNYJ010000179">
    <property type="protein sequence ID" value="KAF8876696.1"/>
    <property type="molecule type" value="Genomic_DNA"/>
</dbReference>
<proteinExistence type="predicted"/>
<evidence type="ECO:0000313" key="3">
    <source>
        <dbReference type="Proteomes" id="UP000724874"/>
    </source>
</evidence>
<feature type="region of interest" description="Disordered" evidence="1">
    <location>
        <begin position="1"/>
        <end position="67"/>
    </location>
</feature>
<comment type="caution">
    <text evidence="2">The sequence shown here is derived from an EMBL/GenBank/DDBJ whole genome shotgun (WGS) entry which is preliminary data.</text>
</comment>
<feature type="compositionally biased region" description="Low complexity" evidence="1">
    <location>
        <begin position="12"/>
        <end position="23"/>
    </location>
</feature>
<evidence type="ECO:0000313" key="2">
    <source>
        <dbReference type="EMBL" id="KAF8876696.1"/>
    </source>
</evidence>
<keyword evidence="3" id="KW-1185">Reference proteome</keyword>
<sequence length="219" mass="23106">MKEARLSFISAPIPQQQTPQQQQYAMYRGSPRSASDSSVSTPLSAVTAPQSSLPGSAAASRSVSAAGSMSNFPPVLDTPIEGASLSIDYGFDVSPPTAMMEEMKKTGAGAATAVAAKGEELKTTQGASDAGRVQNQDQASTRRAVMGRAGVQKSFNLPSNEAFQHKTEDKKTLNTTALRAQASTSNLSIMSTVSSNHLNMFEDDVDEEEGLDAERIVGW</sequence>
<gene>
    <name evidence="2" type="ORF">CPB84DRAFT_1852882</name>
</gene>
<organism evidence="2 3">
    <name type="scientific">Gymnopilus junonius</name>
    <name type="common">Spectacular rustgill mushroom</name>
    <name type="synonym">Gymnopilus spectabilis subsp. junonius</name>
    <dbReference type="NCBI Taxonomy" id="109634"/>
    <lineage>
        <taxon>Eukaryota</taxon>
        <taxon>Fungi</taxon>
        <taxon>Dikarya</taxon>
        <taxon>Basidiomycota</taxon>
        <taxon>Agaricomycotina</taxon>
        <taxon>Agaricomycetes</taxon>
        <taxon>Agaricomycetidae</taxon>
        <taxon>Agaricales</taxon>
        <taxon>Agaricineae</taxon>
        <taxon>Hymenogastraceae</taxon>
        <taxon>Gymnopilus</taxon>
    </lineage>
</organism>
<feature type="compositionally biased region" description="Polar residues" evidence="1">
    <location>
        <begin position="32"/>
        <end position="54"/>
    </location>
</feature>
<name>A0A9P5NA94_GYMJU</name>